<keyword evidence="3" id="KW-1185">Reference proteome</keyword>
<evidence type="ECO:0000259" key="1">
    <source>
        <dbReference type="Pfam" id="PF12654"/>
    </source>
</evidence>
<dbReference type="Pfam" id="PF12654">
    <property type="entry name" value="DUF3786"/>
    <property type="match status" value="1"/>
</dbReference>
<dbReference type="InterPro" id="IPR024264">
    <property type="entry name" value="DUF3786"/>
</dbReference>
<organism evidence="2 3">
    <name type="scientific">Qiania dongpingensis</name>
    <dbReference type="NCBI Taxonomy" id="2763669"/>
    <lineage>
        <taxon>Bacteria</taxon>
        <taxon>Bacillati</taxon>
        <taxon>Bacillota</taxon>
        <taxon>Clostridia</taxon>
        <taxon>Lachnospirales</taxon>
        <taxon>Lachnospiraceae</taxon>
        <taxon>Qiania</taxon>
    </lineage>
</organism>
<protein>
    <submittedName>
        <fullName evidence="2">DUF3786 domain-containing protein</fullName>
    </submittedName>
</protein>
<feature type="domain" description="DUF3786" evidence="1">
    <location>
        <begin position="25"/>
        <end position="198"/>
    </location>
</feature>
<dbReference type="EMBL" id="CP060634">
    <property type="protein sequence ID" value="QNM04827.1"/>
    <property type="molecule type" value="Genomic_DNA"/>
</dbReference>
<gene>
    <name evidence="2" type="ORF">H9Q78_10240</name>
</gene>
<dbReference type="AlphaFoldDB" id="A0A7G9G1Z5"/>
<sequence length="206" mass="24145">MKEEISSNYEKLSEQWRRDFLGWDQEAMCRKLGITDYDEDSIRLSYFGILYRIDRKTGLISRPDEPEYVPSFNTQMAIYHLLYYSSEHPHNSGEWVNFREVKKAGVFEKAFEKIVLRPFAQAFAGRTEAFEEAGRKLGFVPIPYGDAAFEVSVFSCIPIRVMFWDGDEEFPAKLTMLFDKNITQFTHPETVVLLAEECMRLFLKML</sequence>
<evidence type="ECO:0000313" key="3">
    <source>
        <dbReference type="Proteomes" id="UP000515823"/>
    </source>
</evidence>
<dbReference type="RefSeq" id="WP_249301524.1">
    <property type="nucleotide sequence ID" value="NZ_CP060634.1"/>
</dbReference>
<proteinExistence type="predicted"/>
<reference evidence="2 3" key="1">
    <citation type="submission" date="2020-08" db="EMBL/GenBank/DDBJ databases">
        <authorList>
            <person name="Liu C."/>
            <person name="Sun Q."/>
        </authorList>
    </citation>
    <scope>NUCLEOTIDE SEQUENCE [LARGE SCALE GENOMIC DNA]</scope>
    <source>
        <strain evidence="2 3">NSJ-38</strain>
    </source>
</reference>
<dbReference type="KEGG" id="qdo:H9Q78_10240"/>
<accession>A0A7G9G1Z5</accession>
<evidence type="ECO:0000313" key="2">
    <source>
        <dbReference type="EMBL" id="QNM04827.1"/>
    </source>
</evidence>
<dbReference type="Proteomes" id="UP000515823">
    <property type="component" value="Chromosome"/>
</dbReference>
<name>A0A7G9G1Z5_9FIRM</name>